<reference evidence="1" key="1">
    <citation type="journal article" date="2015" name="Nature">
        <title>Complex archaea that bridge the gap between prokaryotes and eukaryotes.</title>
        <authorList>
            <person name="Spang A."/>
            <person name="Saw J.H."/>
            <person name="Jorgensen S.L."/>
            <person name="Zaremba-Niedzwiedzka K."/>
            <person name="Martijn J."/>
            <person name="Lind A.E."/>
            <person name="van Eijk R."/>
            <person name="Schleper C."/>
            <person name="Guy L."/>
            <person name="Ettema T.J."/>
        </authorList>
    </citation>
    <scope>NUCLEOTIDE SEQUENCE</scope>
</reference>
<evidence type="ECO:0000313" key="1">
    <source>
        <dbReference type="EMBL" id="KKK84306.1"/>
    </source>
</evidence>
<gene>
    <name evidence="1" type="ORF">LCGC14_2784690</name>
</gene>
<accession>A0A0F9BIQ8</accession>
<proteinExistence type="predicted"/>
<dbReference type="AlphaFoldDB" id="A0A0F9BIQ8"/>
<dbReference type="EMBL" id="LAZR01051840">
    <property type="protein sequence ID" value="KKK84306.1"/>
    <property type="molecule type" value="Genomic_DNA"/>
</dbReference>
<organism evidence="1">
    <name type="scientific">marine sediment metagenome</name>
    <dbReference type="NCBI Taxonomy" id="412755"/>
    <lineage>
        <taxon>unclassified sequences</taxon>
        <taxon>metagenomes</taxon>
        <taxon>ecological metagenomes</taxon>
    </lineage>
</organism>
<sequence>MEKDALQPIETLALDKAANGTAKPARKAVNPGSHAVDFLVRVRGTVNVGNDYESAPTASIPMKRALAALAAVSGCTGKAGIAKIRQAMELALTNDADAGKILTDMLPQIERGIYEHILATDEPGKYVRH</sequence>
<comment type="caution">
    <text evidence="1">The sequence shown here is derived from an EMBL/GenBank/DDBJ whole genome shotgun (WGS) entry which is preliminary data.</text>
</comment>
<name>A0A0F9BIQ8_9ZZZZ</name>
<protein>
    <submittedName>
        <fullName evidence="1">Uncharacterized protein</fullName>
    </submittedName>
</protein>